<evidence type="ECO:0000256" key="5">
    <source>
        <dbReference type="ARBA" id="ARBA00022722"/>
    </source>
</evidence>
<evidence type="ECO:0000256" key="4">
    <source>
        <dbReference type="ARBA" id="ARBA00022695"/>
    </source>
</evidence>
<dbReference type="EMBL" id="VYXD01005708">
    <property type="protein sequence ID" value="NWU37378.1"/>
    <property type="molecule type" value="Genomic_DNA"/>
</dbReference>
<organism evidence="10 11">
    <name type="scientific">Hylia prasina</name>
    <name type="common">green hylia</name>
    <dbReference type="NCBI Taxonomy" id="208073"/>
    <lineage>
        <taxon>Eukaryota</taxon>
        <taxon>Metazoa</taxon>
        <taxon>Chordata</taxon>
        <taxon>Craniata</taxon>
        <taxon>Vertebrata</taxon>
        <taxon>Euteleostomi</taxon>
        <taxon>Archelosauria</taxon>
        <taxon>Archosauria</taxon>
        <taxon>Dinosauria</taxon>
        <taxon>Saurischia</taxon>
        <taxon>Theropoda</taxon>
        <taxon>Coelurosauria</taxon>
        <taxon>Aves</taxon>
        <taxon>Neognathae</taxon>
        <taxon>Neoaves</taxon>
        <taxon>Telluraves</taxon>
        <taxon>Australaves</taxon>
        <taxon>Passeriformes</taxon>
        <taxon>Sylvioidea</taxon>
        <taxon>Sylviidae</taxon>
        <taxon>Acrocephalinae</taxon>
        <taxon>Hylia</taxon>
    </lineage>
</organism>
<evidence type="ECO:0000256" key="7">
    <source>
        <dbReference type="ARBA" id="ARBA00022801"/>
    </source>
</evidence>
<feature type="non-terminal residue" evidence="10">
    <location>
        <position position="1"/>
    </location>
</feature>
<evidence type="ECO:0000256" key="8">
    <source>
        <dbReference type="ARBA" id="ARBA00022918"/>
    </source>
</evidence>
<dbReference type="EC" id="3.1.26.4" evidence="2"/>
<keyword evidence="7" id="KW-0378">Hydrolase</keyword>
<comment type="caution">
    <text evidence="10">The sequence shown here is derived from an EMBL/GenBank/DDBJ whole genome shotgun (WGS) entry which is preliminary data.</text>
</comment>
<keyword evidence="5" id="KW-0540">Nuclease</keyword>
<keyword evidence="3" id="KW-0808">Transferase</keyword>
<dbReference type="InterPro" id="IPR043502">
    <property type="entry name" value="DNA/RNA_pol_sf"/>
</dbReference>
<evidence type="ECO:0000313" key="11">
    <source>
        <dbReference type="Proteomes" id="UP000557268"/>
    </source>
</evidence>
<keyword evidence="6" id="KW-0255">Endonuclease</keyword>
<dbReference type="PANTHER" id="PTHR41694:SF3">
    <property type="entry name" value="RNA-DIRECTED DNA POLYMERASE-RELATED"/>
    <property type="match status" value="1"/>
</dbReference>
<dbReference type="Proteomes" id="UP000557268">
    <property type="component" value="Unassembled WGS sequence"/>
</dbReference>
<dbReference type="GO" id="GO:0035613">
    <property type="term" value="F:RNA stem-loop binding"/>
    <property type="evidence" value="ECO:0007669"/>
    <property type="project" value="TreeGrafter"/>
</dbReference>
<keyword evidence="11" id="KW-1185">Reference proteome</keyword>
<dbReference type="Pfam" id="PF06817">
    <property type="entry name" value="RVT_thumb"/>
    <property type="match status" value="1"/>
</dbReference>
<evidence type="ECO:0000256" key="2">
    <source>
        <dbReference type="ARBA" id="ARBA00012180"/>
    </source>
</evidence>
<dbReference type="Pfam" id="PF00078">
    <property type="entry name" value="RVT_1"/>
    <property type="match status" value="1"/>
</dbReference>
<sequence length="173" mass="19473">SPAICQWYVATILSPIRKTFPDCVILHYIDDILLCAKDSQQLDTVLNETISAIEAAGFEIQTDKIQKTSPWNYLGLRAHQQTITPQQIVIKDNPKNLHDLQQLCGSINWICTIIGISSEDLALLFNLLRGDSAPNSPRSLMPEAKQAIQKVQEALSQQRAHWYEPSLTFFLAI</sequence>
<evidence type="ECO:0000256" key="3">
    <source>
        <dbReference type="ARBA" id="ARBA00022679"/>
    </source>
</evidence>
<evidence type="ECO:0000259" key="9">
    <source>
        <dbReference type="PROSITE" id="PS50878"/>
    </source>
</evidence>
<dbReference type="AlphaFoldDB" id="A0A7K5W8R2"/>
<evidence type="ECO:0000256" key="1">
    <source>
        <dbReference type="ARBA" id="ARBA00010879"/>
    </source>
</evidence>
<keyword evidence="8" id="KW-0695">RNA-directed DNA polymerase</keyword>
<dbReference type="GO" id="GO:0003964">
    <property type="term" value="F:RNA-directed DNA polymerase activity"/>
    <property type="evidence" value="ECO:0007669"/>
    <property type="project" value="UniProtKB-KW"/>
</dbReference>
<keyword evidence="4" id="KW-0548">Nucleotidyltransferase</keyword>
<accession>A0A7K5W8R2</accession>
<dbReference type="InterPro" id="IPR010661">
    <property type="entry name" value="RVT_thumb"/>
</dbReference>
<dbReference type="InterPro" id="IPR000477">
    <property type="entry name" value="RT_dom"/>
</dbReference>
<feature type="non-terminal residue" evidence="10">
    <location>
        <position position="173"/>
    </location>
</feature>
<feature type="domain" description="Reverse transcriptase" evidence="9">
    <location>
        <begin position="1"/>
        <end position="78"/>
    </location>
</feature>
<protein>
    <recommendedName>
        <fullName evidence="2">ribonuclease H</fullName>
        <ecNumber evidence="2">3.1.26.4</ecNumber>
    </recommendedName>
</protein>
<dbReference type="PANTHER" id="PTHR41694">
    <property type="entry name" value="ENDOGENOUS RETROVIRUS GROUP K MEMBER POL PROTEIN"/>
    <property type="match status" value="1"/>
</dbReference>
<dbReference type="PROSITE" id="PS50878">
    <property type="entry name" value="RT_POL"/>
    <property type="match status" value="1"/>
</dbReference>
<comment type="similarity">
    <text evidence="1">Belongs to the beta type-B retroviral polymerase family. HERV class-II K(HML-2) pol subfamily.</text>
</comment>
<name>A0A7K5W8R2_9SYLV</name>
<proteinExistence type="inferred from homology"/>
<reference evidence="10 11" key="1">
    <citation type="submission" date="2019-09" db="EMBL/GenBank/DDBJ databases">
        <title>Bird 10,000 Genomes (B10K) Project - Family phase.</title>
        <authorList>
            <person name="Zhang G."/>
        </authorList>
    </citation>
    <scope>NUCLEOTIDE SEQUENCE [LARGE SCALE GENOMIC DNA]</scope>
    <source>
        <strain evidence="10">B10K-DU-001-70</strain>
        <tissue evidence="10">Muscle</tissue>
    </source>
</reference>
<evidence type="ECO:0000313" key="10">
    <source>
        <dbReference type="EMBL" id="NWU37378.1"/>
    </source>
</evidence>
<evidence type="ECO:0000256" key="6">
    <source>
        <dbReference type="ARBA" id="ARBA00022759"/>
    </source>
</evidence>
<dbReference type="SUPFAM" id="SSF56672">
    <property type="entry name" value="DNA/RNA polymerases"/>
    <property type="match status" value="1"/>
</dbReference>
<dbReference type="Gene3D" id="3.30.70.270">
    <property type="match status" value="2"/>
</dbReference>
<dbReference type="GO" id="GO:0004523">
    <property type="term" value="F:RNA-DNA hybrid ribonuclease activity"/>
    <property type="evidence" value="ECO:0007669"/>
    <property type="project" value="UniProtKB-EC"/>
</dbReference>
<gene>
    <name evidence="10" type="primary">Ervk8_1</name>
    <name evidence="10" type="ORF">HYLPRA_R02725</name>
</gene>
<dbReference type="InterPro" id="IPR043128">
    <property type="entry name" value="Rev_trsase/Diguanyl_cyclase"/>
</dbReference>